<dbReference type="Gene3D" id="1.10.1760.10">
    <property type="entry name" value="Actin-related protein 2/3 complex subunit 3"/>
    <property type="match status" value="1"/>
</dbReference>
<evidence type="ECO:0000256" key="3">
    <source>
        <dbReference type="ARBA" id="ARBA00022490"/>
    </source>
</evidence>
<evidence type="ECO:0000313" key="7">
    <source>
        <dbReference type="EMBL" id="KAH7429044.1"/>
    </source>
</evidence>
<dbReference type="GO" id="GO:0034314">
    <property type="term" value="P:Arp2/3 complex-mediated actin nucleation"/>
    <property type="evidence" value="ECO:0007669"/>
    <property type="project" value="UniProtKB-UniRule"/>
</dbReference>
<comment type="subunit">
    <text evidence="6">Component of the Arp2/3 complex.</text>
</comment>
<comment type="similarity">
    <text evidence="2 6">Belongs to the ARPC3 family.</text>
</comment>
<reference evidence="7" key="1">
    <citation type="submission" date="2021-08" db="EMBL/GenBank/DDBJ databases">
        <title>WGS assembly of Ceratopteris richardii.</title>
        <authorList>
            <person name="Marchant D.B."/>
            <person name="Chen G."/>
            <person name="Jenkins J."/>
            <person name="Shu S."/>
            <person name="Leebens-Mack J."/>
            <person name="Grimwood J."/>
            <person name="Schmutz J."/>
            <person name="Soltis P."/>
            <person name="Soltis D."/>
            <person name="Chen Z.-H."/>
        </authorList>
    </citation>
    <scope>NUCLEOTIDE SEQUENCE</scope>
    <source>
        <strain evidence="7">Whitten #5841</strain>
        <tissue evidence="7">Leaf</tissue>
    </source>
</reference>
<evidence type="ECO:0000256" key="5">
    <source>
        <dbReference type="ARBA" id="ARBA00023212"/>
    </source>
</evidence>
<dbReference type="AlphaFoldDB" id="A0A8T2U6M1"/>
<protein>
    <recommendedName>
        <fullName evidence="6">Actin-related protein 2/3 complex subunit 3</fullName>
    </recommendedName>
</protein>
<gene>
    <name evidence="7" type="ORF">KP509_09G028300</name>
</gene>
<dbReference type="Proteomes" id="UP000825935">
    <property type="component" value="Chromosome 9"/>
</dbReference>
<dbReference type="Pfam" id="PF04062">
    <property type="entry name" value="P21-Arc"/>
    <property type="match status" value="1"/>
</dbReference>
<proteinExistence type="inferred from homology"/>
<dbReference type="PIRSF" id="PIRSF016315">
    <property type="entry name" value="ARP2/3_P21-Arc"/>
    <property type="match status" value="1"/>
</dbReference>
<name>A0A8T2U6M1_CERRI</name>
<evidence type="ECO:0000313" key="8">
    <source>
        <dbReference type="Proteomes" id="UP000825935"/>
    </source>
</evidence>
<dbReference type="PANTHER" id="PTHR12391">
    <property type="entry name" value="ARP2/3 COMPLEX 21 KD SUBUNIT"/>
    <property type="match status" value="1"/>
</dbReference>
<dbReference type="GO" id="GO:0005885">
    <property type="term" value="C:Arp2/3 protein complex"/>
    <property type="evidence" value="ECO:0007669"/>
    <property type="project" value="UniProtKB-UniRule"/>
</dbReference>
<keyword evidence="5 6" id="KW-0206">Cytoskeleton</keyword>
<accession>A0A8T2U6M1</accession>
<dbReference type="GO" id="GO:0003779">
    <property type="term" value="F:actin binding"/>
    <property type="evidence" value="ECO:0007669"/>
    <property type="project" value="UniProtKB-KW"/>
</dbReference>
<dbReference type="EMBL" id="CM035414">
    <property type="protein sequence ID" value="KAH7429044.1"/>
    <property type="molecule type" value="Genomic_DNA"/>
</dbReference>
<comment type="function">
    <text evidence="6">Functions as component of the Arp2/3 complex which is involved in regulation of actin polymerization and together with an activating nucleation-promoting factor (NPF) mediates the formation of branched actin networks.</text>
</comment>
<evidence type="ECO:0000256" key="2">
    <source>
        <dbReference type="ARBA" id="ARBA00010856"/>
    </source>
</evidence>
<sequence length="174" mass="19731">MVYHSSFINLEGIQYACGCPLLPLKSHIRGPAPAADPDKIDIIDEAMTFFRANIFFRKFDVKSSADKLLVYLTLYINMTLKRVENCKTEAEGTKAVITLGLEEFPIPGEPGFSLGGLFTAPSSQEEGDLLRSYLKQLREETSGRLMERAYLPNGKQNKWWIAFSKRKFLNLNFI</sequence>
<evidence type="ECO:0000256" key="1">
    <source>
        <dbReference type="ARBA" id="ARBA00004245"/>
    </source>
</evidence>
<evidence type="ECO:0000256" key="4">
    <source>
        <dbReference type="ARBA" id="ARBA00023203"/>
    </source>
</evidence>
<dbReference type="SUPFAM" id="SSF69060">
    <property type="entry name" value="Arp2/3 complex 21 kDa subunit ARPC3"/>
    <property type="match status" value="1"/>
</dbReference>
<organism evidence="7 8">
    <name type="scientific">Ceratopteris richardii</name>
    <name type="common">Triangle waterfern</name>
    <dbReference type="NCBI Taxonomy" id="49495"/>
    <lineage>
        <taxon>Eukaryota</taxon>
        <taxon>Viridiplantae</taxon>
        <taxon>Streptophyta</taxon>
        <taxon>Embryophyta</taxon>
        <taxon>Tracheophyta</taxon>
        <taxon>Polypodiopsida</taxon>
        <taxon>Polypodiidae</taxon>
        <taxon>Polypodiales</taxon>
        <taxon>Pteridineae</taxon>
        <taxon>Pteridaceae</taxon>
        <taxon>Parkerioideae</taxon>
        <taxon>Ceratopteris</taxon>
    </lineage>
</organism>
<keyword evidence="3 6" id="KW-0963">Cytoplasm</keyword>
<dbReference type="InterPro" id="IPR036753">
    <property type="entry name" value="ARPC3_sf"/>
</dbReference>
<dbReference type="OrthoDB" id="200404at2759"/>
<evidence type="ECO:0000256" key="6">
    <source>
        <dbReference type="PIRNR" id="PIRNR016315"/>
    </source>
</evidence>
<dbReference type="InterPro" id="IPR007204">
    <property type="entry name" value="ARPC3"/>
</dbReference>
<dbReference type="GO" id="GO:0030833">
    <property type="term" value="P:regulation of actin filament polymerization"/>
    <property type="evidence" value="ECO:0007669"/>
    <property type="project" value="InterPro"/>
</dbReference>
<keyword evidence="4 6" id="KW-0009">Actin-binding</keyword>
<dbReference type="OMA" id="TPSKWWL"/>
<comment type="caution">
    <text evidence="7">The sequence shown here is derived from an EMBL/GenBank/DDBJ whole genome shotgun (WGS) entry which is preliminary data.</text>
</comment>
<comment type="subcellular location">
    <subcellularLocation>
        <location evidence="1 6">Cytoplasm</location>
        <location evidence="1 6">Cytoskeleton</location>
    </subcellularLocation>
</comment>
<keyword evidence="8" id="KW-1185">Reference proteome</keyword>